<dbReference type="OMA" id="CFAIKGQ"/>
<dbReference type="PANTHER" id="PTHR43721:SF11">
    <property type="entry name" value="SELENOCYSTEINE-SPECIFIC ELONGATION FACTOR"/>
    <property type="match status" value="1"/>
</dbReference>
<dbReference type="InterPro" id="IPR005225">
    <property type="entry name" value="Small_GTP-bd"/>
</dbReference>
<dbReference type="Pfam" id="PF21208">
    <property type="entry name" value="euk_SelB_III"/>
    <property type="match status" value="1"/>
</dbReference>
<dbReference type="SUPFAM" id="SSF52540">
    <property type="entry name" value="P-loop containing nucleoside triphosphate hydrolases"/>
    <property type="match status" value="1"/>
</dbReference>
<dbReference type="Pfam" id="PF00009">
    <property type="entry name" value="GTP_EFTU"/>
    <property type="match status" value="1"/>
</dbReference>
<dbReference type="Gene3D" id="2.40.30.10">
    <property type="entry name" value="Translation factors"/>
    <property type="match status" value="2"/>
</dbReference>
<dbReference type="InterPro" id="IPR049394">
    <property type="entry name" value="eEFSec_C"/>
</dbReference>
<dbReference type="EMBL" id="UYRX01000119">
    <property type="protein sequence ID" value="VDK74673.1"/>
    <property type="molecule type" value="Genomic_DNA"/>
</dbReference>
<feature type="domain" description="Tr-type G" evidence="1">
    <location>
        <begin position="4"/>
        <end position="182"/>
    </location>
</feature>
<dbReference type="InterPro" id="IPR050055">
    <property type="entry name" value="EF-Tu_GTPase"/>
</dbReference>
<dbReference type="GO" id="GO:0005525">
    <property type="term" value="F:GTP binding"/>
    <property type="evidence" value="ECO:0007669"/>
    <property type="project" value="InterPro"/>
</dbReference>
<sequence>MLTLKSLNVGILGHVDCGKTTLAKALSTMGSTAAFDKHAKTSNLRANTIDLGYSTLTIGDTVIALIDCPGHASLIRSVLAASSVFDMAIVVIDSSKGIQQQTAEHLLLASLLCPDHIILILNKVDMVDEKTVEQLTKRCRKAASDLKINSDLQIVPVSLAENKEKAVVALINALRLSLYTPQRISSGHFMMFVDHCFPIKGKGTVMTGTVVDGMCKVGMDVEIAALQEKHKIKSMQRWKEDVCSAEIGDRAALLFHNISCKDISRTVIYEPGSLRCVQFVLVSVNRIVHFQGVLRQGSKLHVSTGFDTVIGQCQFLTSAFPEEGHYEVVQELDETVKFAIVSLERFVYTKEGSFFITSKLDHQGKGCRFVFHGIFLKLLDSDRQVCRFRRKKKIGKVERIENERSIICSSLFKKETNVDIYCKMNVYLSTGEVGRIESAFGKNGKVRISFLEDLLESTRTAYNNGLEIQVTLCFKKFFNDRKIECCLPDFIAQ</sequence>
<dbReference type="InterPro" id="IPR049393">
    <property type="entry name" value="eEFSec_III"/>
</dbReference>
<dbReference type="PRINTS" id="PR00315">
    <property type="entry name" value="ELONGATNFCT"/>
</dbReference>
<keyword evidence="3" id="KW-1185">Reference proteome</keyword>
<gene>
    <name evidence="2" type="ORF">NLS_LOCUS2576</name>
</gene>
<protein>
    <recommendedName>
        <fullName evidence="1">Tr-type G domain-containing protein</fullName>
    </recommendedName>
</protein>
<dbReference type="GO" id="GO:0003924">
    <property type="term" value="F:GTPase activity"/>
    <property type="evidence" value="ECO:0007669"/>
    <property type="project" value="InterPro"/>
</dbReference>
<name>A0A3P6SXA6_LITSI</name>
<dbReference type="AlphaFoldDB" id="A0A3P6SXA6"/>
<dbReference type="SUPFAM" id="SSF50447">
    <property type="entry name" value="Translation proteins"/>
    <property type="match status" value="1"/>
</dbReference>
<dbReference type="Proteomes" id="UP000277928">
    <property type="component" value="Unassembled WGS sequence"/>
</dbReference>
<dbReference type="NCBIfam" id="TIGR00231">
    <property type="entry name" value="small_GTP"/>
    <property type="match status" value="1"/>
</dbReference>
<dbReference type="PANTHER" id="PTHR43721">
    <property type="entry name" value="ELONGATION FACTOR TU-RELATED"/>
    <property type="match status" value="1"/>
</dbReference>
<dbReference type="InterPro" id="IPR009000">
    <property type="entry name" value="Transl_B-barrel_sf"/>
</dbReference>
<dbReference type="OrthoDB" id="2067at2759"/>
<organism evidence="2 3">
    <name type="scientific">Litomosoides sigmodontis</name>
    <name type="common">Filarial nematode worm</name>
    <dbReference type="NCBI Taxonomy" id="42156"/>
    <lineage>
        <taxon>Eukaryota</taxon>
        <taxon>Metazoa</taxon>
        <taxon>Ecdysozoa</taxon>
        <taxon>Nematoda</taxon>
        <taxon>Chromadorea</taxon>
        <taxon>Rhabditida</taxon>
        <taxon>Spirurina</taxon>
        <taxon>Spiruromorpha</taxon>
        <taxon>Filarioidea</taxon>
        <taxon>Onchocercidae</taxon>
        <taxon>Litomosoides</taxon>
    </lineage>
</organism>
<dbReference type="PROSITE" id="PS51722">
    <property type="entry name" value="G_TR_2"/>
    <property type="match status" value="1"/>
</dbReference>
<dbReference type="Gene3D" id="3.40.50.300">
    <property type="entry name" value="P-loop containing nucleotide triphosphate hydrolases"/>
    <property type="match status" value="1"/>
</dbReference>
<dbReference type="InterPro" id="IPR000795">
    <property type="entry name" value="T_Tr_GTP-bd_dom"/>
</dbReference>
<evidence type="ECO:0000313" key="3">
    <source>
        <dbReference type="Proteomes" id="UP000277928"/>
    </source>
</evidence>
<dbReference type="GO" id="GO:0001514">
    <property type="term" value="P:selenocysteine incorporation"/>
    <property type="evidence" value="ECO:0007669"/>
    <property type="project" value="TreeGrafter"/>
</dbReference>
<evidence type="ECO:0000313" key="2">
    <source>
        <dbReference type="EMBL" id="VDK74673.1"/>
    </source>
</evidence>
<dbReference type="GO" id="GO:0003746">
    <property type="term" value="F:translation elongation factor activity"/>
    <property type="evidence" value="ECO:0007669"/>
    <property type="project" value="TreeGrafter"/>
</dbReference>
<accession>A0A3P6SXA6</accession>
<dbReference type="Pfam" id="PF21131">
    <property type="entry name" value="eEFSec_4th"/>
    <property type="match status" value="1"/>
</dbReference>
<proteinExistence type="predicted"/>
<evidence type="ECO:0000259" key="1">
    <source>
        <dbReference type="PROSITE" id="PS51722"/>
    </source>
</evidence>
<reference evidence="2 3" key="1">
    <citation type="submission" date="2018-08" db="EMBL/GenBank/DDBJ databases">
        <authorList>
            <person name="Laetsch R D."/>
            <person name="Stevens L."/>
            <person name="Kumar S."/>
            <person name="Blaxter L. M."/>
        </authorList>
    </citation>
    <scope>NUCLEOTIDE SEQUENCE [LARGE SCALE GENOMIC DNA]</scope>
</reference>
<dbReference type="STRING" id="42156.A0A3P6SXA6"/>
<dbReference type="InterPro" id="IPR027417">
    <property type="entry name" value="P-loop_NTPase"/>
</dbReference>